<proteinExistence type="predicted"/>
<comment type="caution">
    <text evidence="1">The sequence shown here is derived from an EMBL/GenBank/DDBJ whole genome shotgun (WGS) entry which is preliminary data.</text>
</comment>
<gene>
    <name evidence="1" type="ORF">COX80_04935</name>
</gene>
<reference evidence="2" key="1">
    <citation type="submission" date="2017-09" db="EMBL/GenBank/DDBJ databases">
        <title>Depth-based differentiation of microbial function through sediment-hosted aquifers and enrichment of novel symbionts in the deep terrestrial subsurface.</title>
        <authorList>
            <person name="Probst A.J."/>
            <person name="Ladd B."/>
            <person name="Jarett J.K."/>
            <person name="Geller-Mcgrath D.E."/>
            <person name="Sieber C.M.K."/>
            <person name="Emerson J.B."/>
            <person name="Anantharaman K."/>
            <person name="Thomas B.C."/>
            <person name="Malmstrom R."/>
            <person name="Stieglmeier M."/>
            <person name="Klingl A."/>
            <person name="Woyke T."/>
            <person name="Ryan C.M."/>
            <person name="Banfield J.F."/>
        </authorList>
    </citation>
    <scope>NUCLEOTIDE SEQUENCE [LARGE SCALE GENOMIC DNA]</scope>
</reference>
<feature type="non-terminal residue" evidence="1">
    <location>
        <position position="1"/>
    </location>
</feature>
<dbReference type="EMBL" id="PFPL01000060">
    <property type="protein sequence ID" value="PIZ95228.1"/>
    <property type="molecule type" value="Genomic_DNA"/>
</dbReference>
<evidence type="ECO:0000313" key="1">
    <source>
        <dbReference type="EMBL" id="PIZ95228.1"/>
    </source>
</evidence>
<evidence type="ECO:0000313" key="2">
    <source>
        <dbReference type="Proteomes" id="UP000231453"/>
    </source>
</evidence>
<sequence length="184" mass="20232">TSRKTFNLSVFGDNITLQPFILDIRSDVKAVPIAFHGVNNSAIVLQKGSKNFMLIAAPDQGDSILPTEQQGYTSAKIVASENFAPLYRVHARQMFDAAWPYGFAIAYVTSSALKSGDSCTQGYGEYNKTTSPCAIPYGVYNKGFVENYSFGAYCSIDTAYIPLCDQVMKTFEMKEPIKKDSGVR</sequence>
<protein>
    <submittedName>
        <fullName evidence="1">Uncharacterized protein</fullName>
    </submittedName>
</protein>
<organism evidence="1 2">
    <name type="scientific">Candidatus Magasanikbacteria bacterium CG_4_10_14_0_2_um_filter_33_14</name>
    <dbReference type="NCBI Taxonomy" id="1974636"/>
    <lineage>
        <taxon>Bacteria</taxon>
        <taxon>Candidatus Magasanikiibacteriota</taxon>
    </lineage>
</organism>
<dbReference type="Proteomes" id="UP000231453">
    <property type="component" value="Unassembled WGS sequence"/>
</dbReference>
<name>A0A2M7V8V7_9BACT</name>
<dbReference type="AlphaFoldDB" id="A0A2M7V8V7"/>
<accession>A0A2M7V8V7</accession>